<keyword evidence="4" id="KW-1185">Reference proteome</keyword>
<keyword evidence="1" id="KW-0472">Membrane</keyword>
<accession>A0A8J3WWS0</accession>
<reference evidence="3" key="1">
    <citation type="submission" date="2021-01" db="EMBL/GenBank/DDBJ databases">
        <title>Whole genome shotgun sequence of Planobispora takensis NBRC 109077.</title>
        <authorList>
            <person name="Komaki H."/>
            <person name="Tamura T."/>
        </authorList>
    </citation>
    <scope>NUCLEOTIDE SEQUENCE</scope>
    <source>
        <strain evidence="3">NBRC 109077</strain>
    </source>
</reference>
<organism evidence="3 4">
    <name type="scientific">Planobispora takensis</name>
    <dbReference type="NCBI Taxonomy" id="1367882"/>
    <lineage>
        <taxon>Bacteria</taxon>
        <taxon>Bacillati</taxon>
        <taxon>Actinomycetota</taxon>
        <taxon>Actinomycetes</taxon>
        <taxon>Streptosporangiales</taxon>
        <taxon>Streptosporangiaceae</taxon>
        <taxon>Planobispora</taxon>
    </lineage>
</organism>
<sequence>MHKPLPAPRRTARWIVALAVVVVVAGAAAALVMVNRSAAEPAAADKPPFTLATPVGFRPVLEIKEIADDSPCTGEDLPDRDGSLCYRLAEGMTIRQARDVRAEELPDIDEWALVITFAPADSAAFGELSGRAAGQPDPGNKVAIVVDGVVLSAGTVTSAITDGAVQLSGAWLTQESSTALVRRLTRAPVPGSEPLSR</sequence>
<keyword evidence="1" id="KW-0812">Transmembrane</keyword>
<dbReference type="Proteomes" id="UP000634476">
    <property type="component" value="Unassembled WGS sequence"/>
</dbReference>
<dbReference type="EMBL" id="BOOK01000046">
    <property type="protein sequence ID" value="GII04103.1"/>
    <property type="molecule type" value="Genomic_DNA"/>
</dbReference>
<evidence type="ECO:0000256" key="1">
    <source>
        <dbReference type="SAM" id="Phobius"/>
    </source>
</evidence>
<feature type="domain" description="SecDF P1 head subdomain" evidence="2">
    <location>
        <begin position="99"/>
        <end position="177"/>
    </location>
</feature>
<evidence type="ECO:0000313" key="3">
    <source>
        <dbReference type="EMBL" id="GII04103.1"/>
    </source>
</evidence>
<comment type="caution">
    <text evidence="3">The sequence shown here is derived from an EMBL/GenBank/DDBJ whole genome shotgun (WGS) entry which is preliminary data.</text>
</comment>
<name>A0A8J3WWS0_9ACTN</name>
<proteinExistence type="predicted"/>
<feature type="transmembrane region" description="Helical" evidence="1">
    <location>
        <begin position="12"/>
        <end position="34"/>
    </location>
</feature>
<dbReference type="Gene3D" id="3.30.1360.200">
    <property type="match status" value="1"/>
</dbReference>
<gene>
    <name evidence="3" type="ORF">Pta02_61110</name>
</gene>
<protein>
    <recommendedName>
        <fullName evidence="2">SecDF P1 head subdomain domain-containing protein</fullName>
    </recommendedName>
</protein>
<evidence type="ECO:0000313" key="4">
    <source>
        <dbReference type="Proteomes" id="UP000634476"/>
    </source>
</evidence>
<evidence type="ECO:0000259" key="2">
    <source>
        <dbReference type="Pfam" id="PF22599"/>
    </source>
</evidence>
<dbReference type="AlphaFoldDB" id="A0A8J3WWS0"/>
<dbReference type="Pfam" id="PF22599">
    <property type="entry name" value="SecDF_P1_head"/>
    <property type="match status" value="1"/>
</dbReference>
<dbReference type="InterPro" id="IPR054384">
    <property type="entry name" value="SecDF_P1_head"/>
</dbReference>
<keyword evidence="1" id="KW-1133">Transmembrane helix</keyword>